<dbReference type="PANTHER" id="PTHR43174:SF2">
    <property type="entry name" value="UDP-N-ACETYLGLUCOSAMINE 2-EPIMERASE"/>
    <property type="match status" value="1"/>
</dbReference>
<evidence type="ECO:0000256" key="5">
    <source>
        <dbReference type="SAM" id="MobiDB-lite"/>
    </source>
</evidence>
<feature type="compositionally biased region" description="Low complexity" evidence="5">
    <location>
        <begin position="239"/>
        <end position="250"/>
    </location>
</feature>
<dbReference type="SUPFAM" id="SSF53756">
    <property type="entry name" value="UDP-Glycosyltransferase/glycogen phosphorylase"/>
    <property type="match status" value="2"/>
</dbReference>
<feature type="compositionally biased region" description="Basic and acidic residues" evidence="5">
    <location>
        <begin position="206"/>
        <end position="215"/>
    </location>
</feature>
<evidence type="ECO:0000259" key="6">
    <source>
        <dbReference type="Pfam" id="PF02350"/>
    </source>
</evidence>
<feature type="domain" description="UDP-N-acetylglucosamine 2-epimerase" evidence="6">
    <location>
        <begin position="29"/>
        <end position="188"/>
    </location>
</feature>
<dbReference type="InterPro" id="IPR003331">
    <property type="entry name" value="UDP_GlcNAc_Epimerase_2_dom"/>
</dbReference>
<gene>
    <name evidence="7" type="primary">wecB</name>
    <name evidence="7" type="ORF">GCM10010439_01540</name>
</gene>
<feature type="domain" description="UDP-N-acetylglucosamine 2-epimerase" evidence="6">
    <location>
        <begin position="249"/>
        <end position="411"/>
    </location>
</feature>
<dbReference type="RefSeq" id="WP_344448085.1">
    <property type="nucleotide sequence ID" value="NZ_BAAATZ010000002.1"/>
</dbReference>
<dbReference type="EC" id="5.1.3.14" evidence="3"/>
<dbReference type="CDD" id="cd03786">
    <property type="entry name" value="GTB_UDP-GlcNAc_2-Epimerase"/>
    <property type="match status" value="1"/>
</dbReference>
<reference evidence="7 8" key="1">
    <citation type="journal article" date="2019" name="Int. J. Syst. Evol. Microbiol.">
        <title>The Global Catalogue of Microorganisms (GCM) 10K type strain sequencing project: providing services to taxonomists for standard genome sequencing and annotation.</title>
        <authorList>
            <consortium name="The Broad Institute Genomics Platform"/>
            <consortium name="The Broad Institute Genome Sequencing Center for Infectious Disease"/>
            <person name="Wu L."/>
            <person name="Ma J."/>
        </authorList>
    </citation>
    <scope>NUCLEOTIDE SEQUENCE [LARGE SCALE GENOMIC DNA]</scope>
    <source>
        <strain evidence="7 8">JCM 8201</strain>
    </source>
</reference>
<protein>
    <recommendedName>
        <fullName evidence="3">UDP-N-acetylglucosamine 2-epimerase (non-hydrolyzing)</fullName>
        <ecNumber evidence="3">5.1.3.14</ecNumber>
    </recommendedName>
</protein>
<evidence type="ECO:0000256" key="4">
    <source>
        <dbReference type="RuleBase" id="RU003513"/>
    </source>
</evidence>
<dbReference type="Pfam" id="PF02350">
    <property type="entry name" value="Epimerase_2"/>
    <property type="match status" value="2"/>
</dbReference>
<dbReference type="Gene3D" id="3.40.50.2000">
    <property type="entry name" value="Glycogen Phosphorylase B"/>
    <property type="match status" value="2"/>
</dbReference>
<sequence>MPPFPEPIHAMIVLGTRPEAIKLAPVARAMAEDPRFEPVVVSTGQHREMLEQMLHLLEVKITTDLAVMRERQDLAGLTGRLVDGLGRTISEARPDLVVVQGDTTTAMCGALAASYQKVPVAHVEAGLRTGDLGNPFPEEINRQLIGRISRWHFAPTERSAGHLRHEGVPDERIEVTGNTVIDNLFWMLARGQGVPAFRTGGTDPGDDPRTPEGRAGRSSLRSGGTDPGDDPRTPEGRAGRSSLRSGRPSRILVTLHRRESQGEEMTAMARSLRRLADRGDCELLLPLHKSPAVRESLLPILDGHSRVTIVEPLGYADFAATLAECDLVLTDSGGVQEEAPSLGKPVLVLRATTERPEAVEAGAAKLIGTDAAVLYDEATRLLDDHDLYAGMANVVNPFGDGRAAERIIASLTRDHGALPAGVLN</sequence>
<feature type="region of interest" description="Disordered" evidence="5">
    <location>
        <begin position="196"/>
        <end position="250"/>
    </location>
</feature>
<evidence type="ECO:0000256" key="2">
    <source>
        <dbReference type="ARBA" id="ARBA00038209"/>
    </source>
</evidence>
<dbReference type="Proteomes" id="UP001501842">
    <property type="component" value="Unassembled WGS sequence"/>
</dbReference>
<evidence type="ECO:0000256" key="1">
    <source>
        <dbReference type="ARBA" id="ARBA00023235"/>
    </source>
</evidence>
<evidence type="ECO:0000313" key="7">
    <source>
        <dbReference type="EMBL" id="GAA2718487.1"/>
    </source>
</evidence>
<comment type="similarity">
    <text evidence="2 4">Belongs to the UDP-N-acetylglucosamine 2-epimerase family.</text>
</comment>
<name>A0ABN3TUI4_9ACTN</name>
<evidence type="ECO:0000313" key="8">
    <source>
        <dbReference type="Proteomes" id="UP001501842"/>
    </source>
</evidence>
<dbReference type="PANTHER" id="PTHR43174">
    <property type="entry name" value="UDP-N-ACETYLGLUCOSAMINE 2-EPIMERASE"/>
    <property type="match status" value="1"/>
</dbReference>
<dbReference type="InterPro" id="IPR029767">
    <property type="entry name" value="WecB-like"/>
</dbReference>
<dbReference type="EMBL" id="BAAATZ010000002">
    <property type="protein sequence ID" value="GAA2718487.1"/>
    <property type="molecule type" value="Genomic_DNA"/>
</dbReference>
<accession>A0ABN3TUI4</accession>
<proteinExistence type="inferred from homology"/>
<dbReference type="NCBIfam" id="TIGR00236">
    <property type="entry name" value="wecB"/>
    <property type="match status" value="1"/>
</dbReference>
<keyword evidence="1 4" id="KW-0413">Isomerase</keyword>
<feature type="compositionally biased region" description="Basic and acidic residues" evidence="5">
    <location>
        <begin position="229"/>
        <end position="238"/>
    </location>
</feature>
<comment type="caution">
    <text evidence="7">The sequence shown here is derived from an EMBL/GenBank/DDBJ whole genome shotgun (WGS) entry which is preliminary data.</text>
</comment>
<keyword evidence="8" id="KW-1185">Reference proteome</keyword>
<evidence type="ECO:0000256" key="3">
    <source>
        <dbReference type="ARBA" id="ARBA00038858"/>
    </source>
</evidence>
<organism evidence="7 8">
    <name type="scientific">Actinocorallia aurantiaca</name>
    <dbReference type="NCBI Taxonomy" id="46204"/>
    <lineage>
        <taxon>Bacteria</taxon>
        <taxon>Bacillati</taxon>
        <taxon>Actinomycetota</taxon>
        <taxon>Actinomycetes</taxon>
        <taxon>Streptosporangiales</taxon>
        <taxon>Thermomonosporaceae</taxon>
        <taxon>Actinocorallia</taxon>
    </lineage>
</organism>